<dbReference type="Proteomes" id="UP000826212">
    <property type="component" value="Chromosome"/>
</dbReference>
<accession>A0AC61NPA7</accession>
<gene>
    <name evidence="1" type="ORF">K4L44_02330</name>
</gene>
<proteinExistence type="predicted"/>
<organism evidence="1 2">
    <name type="scientific">Halosquirtibacter laminarini</name>
    <dbReference type="NCBI Taxonomy" id="3374600"/>
    <lineage>
        <taxon>Bacteria</taxon>
        <taxon>Pseudomonadati</taxon>
        <taxon>Bacteroidota</taxon>
        <taxon>Bacteroidia</taxon>
        <taxon>Marinilabiliales</taxon>
        <taxon>Prolixibacteraceae</taxon>
        <taxon>Halosquirtibacter</taxon>
    </lineage>
</organism>
<dbReference type="EMBL" id="CP081303">
    <property type="protein sequence ID" value="QZE14719.1"/>
    <property type="molecule type" value="Genomic_DNA"/>
</dbReference>
<keyword evidence="2" id="KW-1185">Reference proteome</keyword>
<evidence type="ECO:0000313" key="1">
    <source>
        <dbReference type="EMBL" id="QZE14719.1"/>
    </source>
</evidence>
<sequence length="199" mass="22788">MKRIIFILVFLVSFLTTHTGFCFCTPDCAVVNDTLISTENRLNADKDGNIFYIRDGVSFTISPDWNVLYDDQVAKNAYYFSMATENKMSSGLISVVWLDYFMDLDVTLDSHKSHMLESKEYKYANVQFSEIAYSTFLGYKSRECHYNVISKNGTISGRIIVFNSAIKTISIFYQTSSGDKDVNDLLFRDFVLSFGVRED</sequence>
<name>A0AC61NPA7_9BACT</name>
<evidence type="ECO:0000313" key="2">
    <source>
        <dbReference type="Proteomes" id="UP000826212"/>
    </source>
</evidence>
<protein>
    <submittedName>
        <fullName evidence="1">Uncharacterized protein</fullName>
    </submittedName>
</protein>
<reference evidence="1" key="1">
    <citation type="submission" date="2021-08" db="EMBL/GenBank/DDBJ databases">
        <title>Novel anaerobic bacterium isolated from sea squirt in East Sea, Republic of Korea.</title>
        <authorList>
            <person name="Nguyen T.H."/>
            <person name="Li Z."/>
            <person name="Lee Y.-J."/>
            <person name="Ko J."/>
            <person name="Kim S.-G."/>
        </authorList>
    </citation>
    <scope>NUCLEOTIDE SEQUENCE</scope>
    <source>
        <strain evidence="1">KCTC 25031</strain>
    </source>
</reference>